<feature type="domain" description="eCIS core" evidence="2">
    <location>
        <begin position="47"/>
        <end position="121"/>
    </location>
</feature>
<dbReference type="Pfam" id="PF13699">
    <property type="entry name" value="eCIS_core"/>
    <property type="match status" value="1"/>
</dbReference>
<feature type="compositionally biased region" description="Basic and acidic residues" evidence="1">
    <location>
        <begin position="1"/>
        <end position="11"/>
    </location>
</feature>
<dbReference type="HOGENOM" id="CLU_723168_0_0_10"/>
<comment type="caution">
    <text evidence="3">The sequence shown here is derived from an EMBL/GenBank/DDBJ whole genome shotgun (WGS) entry which is preliminary data.</text>
</comment>
<name>A9E4W3_9FLAO</name>
<dbReference type="AlphaFoldDB" id="A9E4W3"/>
<gene>
    <name evidence="3" type="ORF">KAOT1_06562</name>
</gene>
<evidence type="ECO:0000313" key="4">
    <source>
        <dbReference type="Proteomes" id="UP000002945"/>
    </source>
</evidence>
<dbReference type="Proteomes" id="UP000002945">
    <property type="component" value="Unassembled WGS sequence"/>
</dbReference>
<dbReference type="OrthoDB" id="292792at2"/>
<feature type="region of interest" description="Disordered" evidence="1">
    <location>
        <begin position="1"/>
        <end position="52"/>
    </location>
</feature>
<sequence>MKAKKKQDNQEKTNNIIQRKDGNSFVKPKASTNNFTSSSFSKKQNSALPKAVQSNMETSFGQDFSNVSIHTNSQKAVQMNARAYTQGEQVHFALGEFNPNSDKGKNLIGHEFTHVAQQRAGVVKPTKVLQKGVNINDDKNLESEADTFGAKAARGEAVSKYRGAKASTSATMQRKLSIKGTTATKRAKFLAKINDSSKIIYAMDGAGELYQKYMQLIPKNVYDKAMLSAINASQSVVLQLIDSSDRIFIDSVQSGEVDLDDMLAMSTNVFKSWLLHFVIERFAITNYETSKSGLTAASPEFIAAHTKGHEIQEKFLKEMYPTKTVKFLTEGFDESTRTKDAAGNGSVDYIFDFTDVKYVFTQEIKNNVTIENIIGTNVIVAP</sequence>
<evidence type="ECO:0000256" key="1">
    <source>
        <dbReference type="SAM" id="MobiDB-lite"/>
    </source>
</evidence>
<evidence type="ECO:0000313" key="3">
    <source>
        <dbReference type="EMBL" id="EDP95124.1"/>
    </source>
</evidence>
<organism evidence="3 4">
    <name type="scientific">Kordia algicida OT-1</name>
    <dbReference type="NCBI Taxonomy" id="391587"/>
    <lineage>
        <taxon>Bacteria</taxon>
        <taxon>Pseudomonadati</taxon>
        <taxon>Bacteroidota</taxon>
        <taxon>Flavobacteriia</taxon>
        <taxon>Flavobacteriales</taxon>
        <taxon>Flavobacteriaceae</taxon>
        <taxon>Kordia</taxon>
    </lineage>
</organism>
<dbReference type="EMBL" id="ABIB01000010">
    <property type="protein sequence ID" value="EDP95124.1"/>
    <property type="molecule type" value="Genomic_DNA"/>
</dbReference>
<keyword evidence="4" id="KW-1185">Reference proteome</keyword>
<dbReference type="STRING" id="391587.KAOT1_06562"/>
<dbReference type="InterPro" id="IPR025295">
    <property type="entry name" value="eCIS_core_dom"/>
</dbReference>
<proteinExistence type="predicted"/>
<dbReference type="eggNOG" id="COG1652">
    <property type="taxonomic scope" value="Bacteria"/>
</dbReference>
<protein>
    <recommendedName>
        <fullName evidence="2">eCIS core domain-containing protein</fullName>
    </recommendedName>
</protein>
<dbReference type="RefSeq" id="WP_007093881.1">
    <property type="nucleotide sequence ID" value="NZ_CP142125.1"/>
</dbReference>
<reference evidence="3 4" key="1">
    <citation type="journal article" date="2011" name="J. Bacteriol.">
        <title>Genome sequence of the algicidal bacterium Kordia algicida OT-1.</title>
        <authorList>
            <person name="Lee H.S."/>
            <person name="Kang S.G."/>
            <person name="Kwon K.K."/>
            <person name="Lee J.H."/>
            <person name="Kim S.J."/>
        </authorList>
    </citation>
    <scope>NUCLEOTIDE SEQUENCE [LARGE SCALE GENOMIC DNA]</scope>
    <source>
        <strain evidence="3 4">OT-1</strain>
    </source>
</reference>
<feature type="compositionally biased region" description="Low complexity" evidence="1">
    <location>
        <begin position="31"/>
        <end position="43"/>
    </location>
</feature>
<accession>A9E4W3</accession>
<evidence type="ECO:0000259" key="2">
    <source>
        <dbReference type="Pfam" id="PF13699"/>
    </source>
</evidence>